<dbReference type="PANTHER" id="PTHR30203:SF33">
    <property type="entry name" value="BLR4455 PROTEIN"/>
    <property type="match status" value="1"/>
</dbReference>
<dbReference type="STRING" id="474950.SAMN05421771_1259"/>
<dbReference type="Pfam" id="PF02321">
    <property type="entry name" value="OEP"/>
    <property type="match status" value="2"/>
</dbReference>
<keyword evidence="2" id="KW-0812">Transmembrane</keyword>
<sequence>MTPVRSTLATLSLAAVLISGCREVGPNYTRPAAVPVAPSLDQFKEAGPSTFKDSDGWTVAQPNDQALRGKWWEIFGDPQLNVLEEQVDPANQTLAAAEANFRASRANIKFRKADQAPTVSVGPSAGAVRDSANQPYFNTARADNGEGNFSIPFDLNYEIDLWGRIRRSVRASKEQAQASAADMETVRLSLHAELALDYFGLRSSDAQAKLLGDTVQAYQQALQLTQDRYDGGAAPLSDVTQARTVLQTAQVQQTDVLIQRAQYEHAIAVLTGKAPASLTIEASPVTVAPPAIPEIPGALPSQLLERRPDIASDERRMAAANEQIGIAQAAFYPTLSLSAAAGVTGTSLINLFSGPSRFFAVGSTLDQTLFDHGRRQATKDITTAQYDETVANYRQTSLTAFQQVEDNLAALRVLEREAAQQHAATESAEESLNLFKIRYEGGVDTYLQVITWQTSALQNERNDIDITRRRLEASVLLIKALGGGWNTQQLPKF</sequence>
<evidence type="ECO:0000256" key="1">
    <source>
        <dbReference type="ARBA" id="ARBA00007613"/>
    </source>
</evidence>
<dbReference type="NCBIfam" id="TIGR01845">
    <property type="entry name" value="outer_NodT"/>
    <property type="match status" value="1"/>
</dbReference>
<dbReference type="Gene3D" id="1.20.1600.10">
    <property type="entry name" value="Outer membrane efflux proteins (OEP)"/>
    <property type="match status" value="1"/>
</dbReference>
<dbReference type="InterPro" id="IPR003423">
    <property type="entry name" value="OMP_efflux"/>
</dbReference>
<comment type="similarity">
    <text evidence="1 2">Belongs to the outer membrane factor (OMF) (TC 1.B.17) family.</text>
</comment>
<dbReference type="Proteomes" id="UP000199024">
    <property type="component" value="Unassembled WGS sequence"/>
</dbReference>
<dbReference type="GO" id="GO:0005886">
    <property type="term" value="C:plasma membrane"/>
    <property type="evidence" value="ECO:0007669"/>
    <property type="project" value="UniProtKB-SubCell"/>
</dbReference>
<dbReference type="InterPro" id="IPR010131">
    <property type="entry name" value="MdtP/NodT-like"/>
</dbReference>
<evidence type="ECO:0000256" key="2">
    <source>
        <dbReference type="RuleBase" id="RU362097"/>
    </source>
</evidence>
<keyword evidence="2" id="KW-1134">Transmembrane beta strand</keyword>
<dbReference type="RefSeq" id="WP_089837616.1">
    <property type="nucleotide sequence ID" value="NZ_FOZL01000001.1"/>
</dbReference>
<keyword evidence="2 3" id="KW-0449">Lipoprotein</keyword>
<name>A0A1I6LTR7_9BACT</name>
<dbReference type="OrthoDB" id="9770517at2"/>
<evidence type="ECO:0000313" key="3">
    <source>
        <dbReference type="EMBL" id="SFS06835.1"/>
    </source>
</evidence>
<reference evidence="3 4" key="1">
    <citation type="submission" date="2016-10" db="EMBL/GenBank/DDBJ databases">
        <authorList>
            <person name="de Groot N.N."/>
        </authorList>
    </citation>
    <scope>NUCLEOTIDE SEQUENCE [LARGE SCALE GENOMIC DNA]</scope>
    <source>
        <strain evidence="3 4">DSM 21001</strain>
    </source>
</reference>
<comment type="subcellular location">
    <subcellularLocation>
        <location evidence="2">Cell membrane</location>
        <topology evidence="2">Lipid-anchor</topology>
    </subcellularLocation>
</comment>
<dbReference type="PROSITE" id="PS51257">
    <property type="entry name" value="PROKAR_LIPOPROTEIN"/>
    <property type="match status" value="1"/>
</dbReference>
<dbReference type="Gene3D" id="2.20.200.10">
    <property type="entry name" value="Outer membrane efflux proteins (OEP)"/>
    <property type="match status" value="1"/>
</dbReference>
<keyword evidence="4" id="KW-1185">Reference proteome</keyword>
<gene>
    <name evidence="3" type="ORF">SAMN05421771_1259</name>
</gene>
<organism evidence="3 4">
    <name type="scientific">Granulicella pectinivorans</name>
    <dbReference type="NCBI Taxonomy" id="474950"/>
    <lineage>
        <taxon>Bacteria</taxon>
        <taxon>Pseudomonadati</taxon>
        <taxon>Acidobacteriota</taxon>
        <taxon>Terriglobia</taxon>
        <taxon>Terriglobales</taxon>
        <taxon>Acidobacteriaceae</taxon>
        <taxon>Granulicella</taxon>
    </lineage>
</organism>
<keyword evidence="2" id="KW-0564">Palmitate</keyword>
<keyword evidence="2" id="KW-0472">Membrane</keyword>
<accession>A0A1I6LTR7</accession>
<protein>
    <submittedName>
        <fullName evidence="3">Efflux transporter, outer membrane factor (OMF) lipoprotein, NodT family</fullName>
    </submittedName>
</protein>
<dbReference type="SUPFAM" id="SSF56954">
    <property type="entry name" value="Outer membrane efflux proteins (OEP)"/>
    <property type="match status" value="1"/>
</dbReference>
<dbReference type="EMBL" id="FOZL01000001">
    <property type="protein sequence ID" value="SFS06835.1"/>
    <property type="molecule type" value="Genomic_DNA"/>
</dbReference>
<evidence type="ECO:0000313" key="4">
    <source>
        <dbReference type="Proteomes" id="UP000199024"/>
    </source>
</evidence>
<dbReference type="PANTHER" id="PTHR30203">
    <property type="entry name" value="OUTER MEMBRANE CATION EFFLUX PROTEIN"/>
    <property type="match status" value="1"/>
</dbReference>
<dbReference type="AlphaFoldDB" id="A0A1I6LTR7"/>
<proteinExistence type="inferred from homology"/>
<dbReference type="GO" id="GO:0015562">
    <property type="term" value="F:efflux transmembrane transporter activity"/>
    <property type="evidence" value="ECO:0007669"/>
    <property type="project" value="InterPro"/>
</dbReference>